<dbReference type="AlphaFoldDB" id="A0A5B9MC41"/>
<evidence type="ECO:0000313" key="2">
    <source>
        <dbReference type="Proteomes" id="UP000321353"/>
    </source>
</evidence>
<keyword evidence="2" id="KW-1185">Reference proteome</keyword>
<proteinExistence type="predicted"/>
<reference evidence="1 2" key="1">
    <citation type="submission" date="2019-02" db="EMBL/GenBank/DDBJ databases">
        <title>Planctomycetal bacteria perform biofilm scaping via a novel small molecule.</title>
        <authorList>
            <person name="Jeske O."/>
            <person name="Boedeker C."/>
            <person name="Wiegand S."/>
            <person name="Breitling P."/>
            <person name="Kallscheuer N."/>
            <person name="Jogler M."/>
            <person name="Rohde M."/>
            <person name="Petersen J."/>
            <person name="Medema M.H."/>
            <person name="Surup F."/>
            <person name="Jogler C."/>
        </authorList>
    </citation>
    <scope>NUCLEOTIDE SEQUENCE [LARGE SCALE GENOMIC DNA]</scope>
    <source>
        <strain evidence="1 2">Mal15</strain>
    </source>
</reference>
<gene>
    <name evidence="1" type="ORF">Mal15_18200</name>
</gene>
<dbReference type="Proteomes" id="UP000321353">
    <property type="component" value="Chromosome"/>
</dbReference>
<evidence type="ECO:0000313" key="1">
    <source>
        <dbReference type="EMBL" id="QEF97776.1"/>
    </source>
</evidence>
<protein>
    <submittedName>
        <fullName evidence="1">Uncharacterized protein</fullName>
    </submittedName>
</protein>
<dbReference type="KEGG" id="smam:Mal15_18200"/>
<accession>A0A5B9MC41</accession>
<organism evidence="1 2">
    <name type="scientific">Stieleria maiorica</name>
    <dbReference type="NCBI Taxonomy" id="2795974"/>
    <lineage>
        <taxon>Bacteria</taxon>
        <taxon>Pseudomonadati</taxon>
        <taxon>Planctomycetota</taxon>
        <taxon>Planctomycetia</taxon>
        <taxon>Pirellulales</taxon>
        <taxon>Pirellulaceae</taxon>
        <taxon>Stieleria</taxon>
    </lineage>
</organism>
<dbReference type="EMBL" id="CP036264">
    <property type="protein sequence ID" value="QEF97776.1"/>
    <property type="molecule type" value="Genomic_DNA"/>
</dbReference>
<name>A0A5B9MC41_9BACT</name>
<sequence length="38" mass="3990">MHERSVTDGLNCINAPYGGGLNSKVTEKGSKVEAWVAA</sequence>